<reference evidence="3 4" key="1">
    <citation type="journal article" date="2010" name="Cell">
        <title>The genome of Naegleria gruberi illuminates early eukaryotic versatility.</title>
        <authorList>
            <person name="Fritz-Laylin L.K."/>
            <person name="Prochnik S.E."/>
            <person name="Ginger M.L."/>
            <person name="Dacks J.B."/>
            <person name="Carpenter M.L."/>
            <person name="Field M.C."/>
            <person name="Kuo A."/>
            <person name="Paredez A."/>
            <person name="Chapman J."/>
            <person name="Pham J."/>
            <person name="Shu S."/>
            <person name="Neupane R."/>
            <person name="Cipriano M."/>
            <person name="Mancuso J."/>
            <person name="Tu H."/>
            <person name="Salamov A."/>
            <person name="Lindquist E."/>
            <person name="Shapiro H."/>
            <person name="Lucas S."/>
            <person name="Grigoriev I.V."/>
            <person name="Cande W.Z."/>
            <person name="Fulton C."/>
            <person name="Rokhsar D.S."/>
            <person name="Dawson S.C."/>
        </authorList>
    </citation>
    <scope>NUCLEOTIDE SEQUENCE [LARGE SCALE GENOMIC DNA]</scope>
    <source>
        <strain evidence="3 4">NEG-M</strain>
    </source>
</reference>
<dbReference type="GO" id="GO:0099078">
    <property type="term" value="C:BORC complex"/>
    <property type="evidence" value="ECO:0007669"/>
    <property type="project" value="TreeGrafter"/>
</dbReference>
<dbReference type="PANTHER" id="PTHR46479">
    <property type="entry name" value="BIOGENESIS OF LYSOSOME-RELATED ORGANELLES COMPLEX 1 SUBUNIT 2"/>
    <property type="match status" value="1"/>
</dbReference>
<sequence length="155" mass="18025">MNEQSEGTKNIQQDSQEDDQLEKKRSTYRERSNSAVKSAQITSENQSHTKNLEELTEEMFSDFIQLLQGEMQAGFNELDLLQQMNGAISKKYENLNGRVDIVHSNLQKMMKLYENLQNNFQEVDAIDQSVSELANVVNYLDHYTKQLELQLKPYL</sequence>
<dbReference type="Proteomes" id="UP000006671">
    <property type="component" value="Unassembled WGS sequence"/>
</dbReference>
<comment type="similarity">
    <text evidence="1">Belongs to the BLOC1S2 family.</text>
</comment>
<feature type="compositionally biased region" description="Polar residues" evidence="2">
    <location>
        <begin position="33"/>
        <end position="48"/>
    </location>
</feature>
<gene>
    <name evidence="3" type="ORF">NAEGRDRAFT_61365</name>
</gene>
<dbReference type="InterPro" id="IPR019269">
    <property type="entry name" value="BLOC1_su2"/>
</dbReference>
<evidence type="ECO:0000313" key="4">
    <source>
        <dbReference type="Proteomes" id="UP000006671"/>
    </source>
</evidence>
<dbReference type="GO" id="GO:0043015">
    <property type="term" value="F:gamma-tubulin binding"/>
    <property type="evidence" value="ECO:0007669"/>
    <property type="project" value="TreeGrafter"/>
</dbReference>
<dbReference type="STRING" id="5762.D2UY69"/>
<accession>D2UY69</accession>
<dbReference type="VEuPathDB" id="AmoebaDB:NAEGRDRAFT_61365"/>
<dbReference type="GO" id="GO:0016197">
    <property type="term" value="P:endosomal transport"/>
    <property type="evidence" value="ECO:0007669"/>
    <property type="project" value="TreeGrafter"/>
</dbReference>
<proteinExistence type="inferred from homology"/>
<feature type="region of interest" description="Disordered" evidence="2">
    <location>
        <begin position="1"/>
        <end position="48"/>
    </location>
</feature>
<feature type="compositionally biased region" description="Basic and acidic residues" evidence="2">
    <location>
        <begin position="21"/>
        <end position="32"/>
    </location>
</feature>
<dbReference type="PANTHER" id="PTHR46479:SF1">
    <property type="entry name" value="BIOGENESIS OF LYSOSOME-RELATED ORGANELLES COMPLEX 1 SUBUNIT 2"/>
    <property type="match status" value="1"/>
</dbReference>
<organism evidence="4">
    <name type="scientific">Naegleria gruberi</name>
    <name type="common">Amoeba</name>
    <dbReference type="NCBI Taxonomy" id="5762"/>
    <lineage>
        <taxon>Eukaryota</taxon>
        <taxon>Discoba</taxon>
        <taxon>Heterolobosea</taxon>
        <taxon>Tetramitia</taxon>
        <taxon>Eutetramitia</taxon>
        <taxon>Vahlkampfiidae</taxon>
        <taxon>Naegleria</taxon>
    </lineage>
</organism>
<dbReference type="GO" id="GO:0000930">
    <property type="term" value="C:gamma-tubulin complex"/>
    <property type="evidence" value="ECO:0007669"/>
    <property type="project" value="TreeGrafter"/>
</dbReference>
<evidence type="ECO:0000256" key="2">
    <source>
        <dbReference type="SAM" id="MobiDB-lite"/>
    </source>
</evidence>
<evidence type="ECO:0000313" key="3">
    <source>
        <dbReference type="EMBL" id="EFC50421.1"/>
    </source>
</evidence>
<dbReference type="GO" id="GO:0031083">
    <property type="term" value="C:BLOC-1 complex"/>
    <property type="evidence" value="ECO:0007669"/>
    <property type="project" value="TreeGrafter"/>
</dbReference>
<dbReference type="GO" id="GO:0032418">
    <property type="term" value="P:lysosome localization"/>
    <property type="evidence" value="ECO:0007669"/>
    <property type="project" value="TreeGrafter"/>
</dbReference>
<dbReference type="OrthoDB" id="444265at2759"/>
<evidence type="ECO:0000256" key="1">
    <source>
        <dbReference type="ARBA" id="ARBA00008468"/>
    </source>
</evidence>
<dbReference type="AlphaFoldDB" id="D2UY69"/>
<protein>
    <submittedName>
        <fullName evidence="3">Predicted protein</fullName>
    </submittedName>
</protein>
<dbReference type="OMA" id="CSDMFEK"/>
<dbReference type="KEGG" id="ngr:NAEGRDRAFT_61365"/>
<dbReference type="Pfam" id="PF10046">
    <property type="entry name" value="BLOC1_2"/>
    <property type="match status" value="1"/>
</dbReference>
<dbReference type="InParanoid" id="D2UY69"/>
<dbReference type="GeneID" id="8859066"/>
<name>D2UY69_NAEGR</name>
<dbReference type="EMBL" id="GG738845">
    <property type="protein sequence ID" value="EFC50421.1"/>
    <property type="molecule type" value="Genomic_DNA"/>
</dbReference>
<dbReference type="RefSeq" id="XP_002683165.1">
    <property type="nucleotide sequence ID" value="XM_002683119.1"/>
</dbReference>
<keyword evidence="4" id="KW-1185">Reference proteome</keyword>
<feature type="compositionally biased region" description="Polar residues" evidence="2">
    <location>
        <begin position="1"/>
        <end position="14"/>
    </location>
</feature>